<dbReference type="RefSeq" id="XP_025474949.1">
    <property type="nucleotide sequence ID" value="XM_025618396.1"/>
</dbReference>
<gene>
    <name evidence="1" type="ORF">BO87DRAFT_179745</name>
</gene>
<protein>
    <submittedName>
        <fullName evidence="1">Uncharacterized protein</fullName>
    </submittedName>
</protein>
<proteinExistence type="predicted"/>
<keyword evidence="2" id="KW-1185">Reference proteome</keyword>
<evidence type="ECO:0000313" key="2">
    <source>
        <dbReference type="Proteomes" id="UP000247647"/>
    </source>
</evidence>
<dbReference type="Proteomes" id="UP000247647">
    <property type="component" value="Unassembled WGS sequence"/>
</dbReference>
<dbReference type="AlphaFoldDB" id="A0A318Y5D7"/>
<dbReference type="GeneID" id="37120852"/>
<name>A0A318Y5D7_ASPNB</name>
<reference evidence="1" key="1">
    <citation type="submission" date="2016-12" db="EMBL/GenBank/DDBJ databases">
        <title>The genomes of Aspergillus section Nigri reveals drivers in fungal speciation.</title>
        <authorList>
            <consortium name="DOE Joint Genome Institute"/>
            <person name="Vesth T.C."/>
            <person name="Nybo J."/>
            <person name="Theobald S."/>
            <person name="Brandl J."/>
            <person name="Frisvad J.C."/>
            <person name="Nielsen K.F."/>
            <person name="Lyhne E.K."/>
            <person name="Kogle M.E."/>
            <person name="Kuo A."/>
            <person name="Riley R."/>
            <person name="Clum A."/>
            <person name="Nolan M."/>
            <person name="Lipzen A."/>
            <person name="Salamov A."/>
            <person name="Henrissat B."/>
            <person name="Wiebenga A."/>
            <person name="De Vries R.P."/>
            <person name="Grigoriev I.V."/>
            <person name="Mortensen U.H."/>
            <person name="Andersen M.R."/>
            <person name="Baker S.E."/>
        </authorList>
    </citation>
    <scope>NUCLEOTIDE SEQUENCE [LARGE SCALE GENOMIC DNA]</scope>
    <source>
        <strain evidence="1">CBS 115656</strain>
    </source>
</reference>
<accession>A0A318Y5D7</accession>
<evidence type="ECO:0000313" key="1">
    <source>
        <dbReference type="EMBL" id="PYH29471.1"/>
    </source>
</evidence>
<dbReference type="EMBL" id="KZ821492">
    <property type="protein sequence ID" value="PYH29471.1"/>
    <property type="molecule type" value="Genomic_DNA"/>
</dbReference>
<sequence>MQEGKGAKPISGRRGWQEAGIWEVSFPAAKGQCRLHITWYPLAVVWFLPHLLLVSSNNPSSTPWPAIVWLATGCNRCNNFLFQLSHDVHNLGLFWGLAEPACTVS</sequence>
<organism evidence="1 2">
    <name type="scientific">Aspergillus neoniger (strain CBS 115656)</name>
    <dbReference type="NCBI Taxonomy" id="1448310"/>
    <lineage>
        <taxon>Eukaryota</taxon>
        <taxon>Fungi</taxon>
        <taxon>Dikarya</taxon>
        <taxon>Ascomycota</taxon>
        <taxon>Pezizomycotina</taxon>
        <taxon>Eurotiomycetes</taxon>
        <taxon>Eurotiomycetidae</taxon>
        <taxon>Eurotiales</taxon>
        <taxon>Aspergillaceae</taxon>
        <taxon>Aspergillus</taxon>
        <taxon>Aspergillus subgen. Circumdati</taxon>
    </lineage>
</organism>